<dbReference type="PRINTS" id="PR00081">
    <property type="entry name" value="GDHRDH"/>
</dbReference>
<comment type="caution">
    <text evidence="3">The sequence shown here is derived from an EMBL/GenBank/DDBJ whole genome shotgun (WGS) entry which is preliminary data.</text>
</comment>
<comment type="similarity">
    <text evidence="1">Belongs to the short-chain dehydrogenases/reductases (SDR) family.</text>
</comment>
<dbReference type="SUPFAM" id="SSF51735">
    <property type="entry name" value="NAD(P)-binding Rossmann-fold domains"/>
    <property type="match status" value="1"/>
</dbReference>
<dbReference type="InterPro" id="IPR002347">
    <property type="entry name" value="SDR_fam"/>
</dbReference>
<evidence type="ECO:0000256" key="2">
    <source>
        <dbReference type="ARBA" id="ARBA00023002"/>
    </source>
</evidence>
<dbReference type="InterPro" id="IPR020904">
    <property type="entry name" value="Sc_DH/Rdtase_CS"/>
</dbReference>
<dbReference type="RefSeq" id="WP_348647446.1">
    <property type="nucleotide sequence ID" value="NZ_JACIFV010000019.1"/>
</dbReference>
<organism evidence="3 4">
    <name type="scientific">Rhizobium aethiopicum</name>
    <dbReference type="NCBI Taxonomy" id="1138170"/>
    <lineage>
        <taxon>Bacteria</taxon>
        <taxon>Pseudomonadati</taxon>
        <taxon>Pseudomonadota</taxon>
        <taxon>Alphaproteobacteria</taxon>
        <taxon>Hyphomicrobiales</taxon>
        <taxon>Rhizobiaceae</taxon>
        <taxon>Rhizobium/Agrobacterium group</taxon>
        <taxon>Rhizobium</taxon>
    </lineage>
</organism>
<dbReference type="NCBIfam" id="NF005559">
    <property type="entry name" value="PRK07231.1"/>
    <property type="match status" value="1"/>
</dbReference>
<dbReference type="EMBL" id="JACIFV010000019">
    <property type="protein sequence ID" value="MBB4194466.1"/>
    <property type="molecule type" value="Genomic_DNA"/>
</dbReference>
<sequence length="259" mass="26341">MTMTRPQLLQGKVIAVTGASSGIGRAIAIAAAEAGARMVLVSDVSETPREGGPATAELITGLGFAARFVRCDVSRQQDAQALATATDEFGGLDGIACNAGIALDEDMLTVSEVDYRRITAVNLDGAFFTAQAAAQSMVRRGGGGSIVFTSSMGGLRGSAITTVYSSTKGAVVLMAASMADALGPKGIRVNAVCPGVIDTQLTQMAGEAKQIKSMANRSALKRLGRPDEVAAAAIWLLSSQASYVTGIALPVDGGTTAIL</sequence>
<gene>
    <name evidence="3" type="ORF">GGD53_004645</name>
</gene>
<accession>A0A7W6QBF7</accession>
<proteinExistence type="inferred from homology"/>
<dbReference type="GO" id="GO:0006633">
    <property type="term" value="P:fatty acid biosynthetic process"/>
    <property type="evidence" value="ECO:0007669"/>
    <property type="project" value="TreeGrafter"/>
</dbReference>
<name>A0A7W6QBF7_9HYPH</name>
<dbReference type="FunFam" id="3.40.50.720:FF:000084">
    <property type="entry name" value="Short-chain dehydrogenase reductase"/>
    <property type="match status" value="1"/>
</dbReference>
<evidence type="ECO:0000313" key="4">
    <source>
        <dbReference type="Proteomes" id="UP000524492"/>
    </source>
</evidence>
<dbReference type="Pfam" id="PF13561">
    <property type="entry name" value="adh_short_C2"/>
    <property type="match status" value="1"/>
</dbReference>
<dbReference type="GO" id="GO:0048038">
    <property type="term" value="F:quinone binding"/>
    <property type="evidence" value="ECO:0007669"/>
    <property type="project" value="TreeGrafter"/>
</dbReference>
<dbReference type="Proteomes" id="UP000524492">
    <property type="component" value="Unassembled WGS sequence"/>
</dbReference>
<dbReference type="PANTHER" id="PTHR42760">
    <property type="entry name" value="SHORT-CHAIN DEHYDROGENASES/REDUCTASES FAMILY MEMBER"/>
    <property type="match status" value="1"/>
</dbReference>
<protein>
    <submittedName>
        <fullName evidence="3">NAD(P)-dependent dehydrogenase (Short-subunit alcohol dehydrogenase family)</fullName>
    </submittedName>
</protein>
<dbReference type="PROSITE" id="PS00061">
    <property type="entry name" value="ADH_SHORT"/>
    <property type="match status" value="1"/>
</dbReference>
<evidence type="ECO:0000313" key="3">
    <source>
        <dbReference type="EMBL" id="MBB4194466.1"/>
    </source>
</evidence>
<evidence type="ECO:0000256" key="1">
    <source>
        <dbReference type="ARBA" id="ARBA00006484"/>
    </source>
</evidence>
<reference evidence="3 4" key="1">
    <citation type="submission" date="2020-08" db="EMBL/GenBank/DDBJ databases">
        <title>Genomic Encyclopedia of Type Strains, Phase IV (KMG-V): Genome sequencing to study the core and pangenomes of soil and plant-associated prokaryotes.</title>
        <authorList>
            <person name="Whitman W."/>
        </authorList>
    </citation>
    <scope>NUCLEOTIDE SEQUENCE [LARGE SCALE GENOMIC DNA]</scope>
    <source>
        <strain evidence="3 4">SEMIA 4074</strain>
    </source>
</reference>
<keyword evidence="4" id="KW-1185">Reference proteome</keyword>
<keyword evidence="2" id="KW-0560">Oxidoreductase</keyword>
<dbReference type="PANTHER" id="PTHR42760:SF133">
    <property type="entry name" value="3-OXOACYL-[ACYL-CARRIER-PROTEIN] REDUCTASE"/>
    <property type="match status" value="1"/>
</dbReference>
<dbReference type="AlphaFoldDB" id="A0A7W6QBF7"/>
<dbReference type="GO" id="GO:0016616">
    <property type="term" value="F:oxidoreductase activity, acting on the CH-OH group of donors, NAD or NADP as acceptor"/>
    <property type="evidence" value="ECO:0007669"/>
    <property type="project" value="TreeGrafter"/>
</dbReference>
<dbReference type="CDD" id="cd05233">
    <property type="entry name" value="SDR_c"/>
    <property type="match status" value="1"/>
</dbReference>
<dbReference type="Gene3D" id="3.40.50.720">
    <property type="entry name" value="NAD(P)-binding Rossmann-like Domain"/>
    <property type="match status" value="1"/>
</dbReference>
<dbReference type="InterPro" id="IPR036291">
    <property type="entry name" value="NAD(P)-bd_dom_sf"/>
</dbReference>